<proteinExistence type="predicted"/>
<dbReference type="Proteomes" id="UP001250218">
    <property type="component" value="Unassembled WGS sequence"/>
</dbReference>
<evidence type="ECO:0000313" key="1">
    <source>
        <dbReference type="EMBL" id="MDT2945376.1"/>
    </source>
</evidence>
<reference evidence="1" key="1">
    <citation type="submission" date="2023-03" db="EMBL/GenBank/DDBJ databases">
        <authorList>
            <person name="Shen W."/>
            <person name="Cai J."/>
        </authorList>
    </citation>
    <scope>NUCLEOTIDE SEQUENCE</scope>
    <source>
        <strain evidence="1">Y37</strain>
    </source>
</reference>
<dbReference type="RefSeq" id="WP_311843529.1">
    <property type="nucleotide sequence ID" value="NZ_JARQDC010000002.1"/>
</dbReference>
<protein>
    <submittedName>
        <fullName evidence="1">Uncharacterized protein</fullName>
    </submittedName>
</protein>
<sequence>MSKHVALFSVYNTYDADKYNILALFPDNETPELAELSNILYKKKLEELEDENILKVVEVFKTLKNEGEKVHIEHLNANCRLEWIETGQVIGDQ</sequence>
<dbReference type="AlphaFoldDB" id="A0AAW8UD14"/>
<accession>A0AAW8UD14</accession>
<organism evidence="1 2">
    <name type="scientific">Lactococcus lactis</name>
    <dbReference type="NCBI Taxonomy" id="1358"/>
    <lineage>
        <taxon>Bacteria</taxon>
        <taxon>Bacillati</taxon>
        <taxon>Bacillota</taxon>
        <taxon>Bacilli</taxon>
        <taxon>Lactobacillales</taxon>
        <taxon>Streptococcaceae</taxon>
        <taxon>Lactococcus</taxon>
    </lineage>
</organism>
<dbReference type="EMBL" id="JARQDL010000003">
    <property type="protein sequence ID" value="MDT2945376.1"/>
    <property type="molecule type" value="Genomic_DNA"/>
</dbReference>
<comment type="caution">
    <text evidence="1">The sequence shown here is derived from an EMBL/GenBank/DDBJ whole genome shotgun (WGS) entry which is preliminary data.</text>
</comment>
<evidence type="ECO:0000313" key="2">
    <source>
        <dbReference type="Proteomes" id="UP001250218"/>
    </source>
</evidence>
<name>A0AAW8UD14_9LACT</name>
<gene>
    <name evidence="1" type="ORF">P7I04_04895</name>
</gene>